<dbReference type="EnsemblProtists" id="EKX35375">
    <property type="protein sequence ID" value="EKX35375"/>
    <property type="gene ID" value="GUITHDRAFT_118396"/>
</dbReference>
<feature type="non-terminal residue" evidence="1">
    <location>
        <position position="1"/>
    </location>
</feature>
<organism evidence="1">
    <name type="scientific">Guillardia theta (strain CCMP2712)</name>
    <name type="common">Cryptophyte</name>
    <dbReference type="NCBI Taxonomy" id="905079"/>
    <lineage>
        <taxon>Eukaryota</taxon>
        <taxon>Cryptophyceae</taxon>
        <taxon>Pyrenomonadales</taxon>
        <taxon>Geminigeraceae</taxon>
        <taxon>Guillardia</taxon>
    </lineage>
</organism>
<proteinExistence type="predicted"/>
<accession>L1IHU0</accession>
<dbReference type="Proteomes" id="UP000011087">
    <property type="component" value="Unassembled WGS sequence"/>
</dbReference>
<evidence type="ECO:0000313" key="2">
    <source>
        <dbReference type="EnsemblProtists" id="EKX35375"/>
    </source>
</evidence>
<dbReference type="RefSeq" id="XP_005822355.1">
    <property type="nucleotide sequence ID" value="XM_005822298.1"/>
</dbReference>
<dbReference type="EMBL" id="JH993091">
    <property type="protein sequence ID" value="EKX35375.1"/>
    <property type="molecule type" value="Genomic_DNA"/>
</dbReference>
<evidence type="ECO:0000313" key="3">
    <source>
        <dbReference type="Proteomes" id="UP000011087"/>
    </source>
</evidence>
<name>L1IHU0_GUITC</name>
<dbReference type="GeneID" id="17292153"/>
<dbReference type="PaxDb" id="55529-EKX35375"/>
<dbReference type="AlphaFoldDB" id="L1IHU0"/>
<sequence>MRQSGLLEQSSMRSADPPGEQEALDFLFVLSACNHTRERRLSSSPLLCEAEELGVTREGREQEVVHGICELGILFREENQVNTEWPAKKVRDEFIQFFQDKKQ</sequence>
<reference evidence="1 3" key="1">
    <citation type="journal article" date="2012" name="Nature">
        <title>Algal genomes reveal evolutionary mosaicism and the fate of nucleomorphs.</title>
        <authorList>
            <consortium name="DOE Joint Genome Institute"/>
            <person name="Curtis B.A."/>
            <person name="Tanifuji G."/>
            <person name="Burki F."/>
            <person name="Gruber A."/>
            <person name="Irimia M."/>
            <person name="Maruyama S."/>
            <person name="Arias M.C."/>
            <person name="Ball S.G."/>
            <person name="Gile G.H."/>
            <person name="Hirakawa Y."/>
            <person name="Hopkins J.F."/>
            <person name="Kuo A."/>
            <person name="Rensing S.A."/>
            <person name="Schmutz J."/>
            <person name="Symeonidi A."/>
            <person name="Elias M."/>
            <person name="Eveleigh R.J."/>
            <person name="Herman E.K."/>
            <person name="Klute M.J."/>
            <person name="Nakayama T."/>
            <person name="Obornik M."/>
            <person name="Reyes-Prieto A."/>
            <person name="Armbrust E.V."/>
            <person name="Aves S.J."/>
            <person name="Beiko R.G."/>
            <person name="Coutinho P."/>
            <person name="Dacks J.B."/>
            <person name="Durnford D.G."/>
            <person name="Fast N.M."/>
            <person name="Green B.R."/>
            <person name="Grisdale C.J."/>
            <person name="Hempel F."/>
            <person name="Henrissat B."/>
            <person name="Hoppner M.P."/>
            <person name="Ishida K."/>
            <person name="Kim E."/>
            <person name="Koreny L."/>
            <person name="Kroth P.G."/>
            <person name="Liu Y."/>
            <person name="Malik S.B."/>
            <person name="Maier U.G."/>
            <person name="McRose D."/>
            <person name="Mock T."/>
            <person name="Neilson J.A."/>
            <person name="Onodera N.T."/>
            <person name="Poole A.M."/>
            <person name="Pritham E.J."/>
            <person name="Richards T.A."/>
            <person name="Rocap G."/>
            <person name="Roy S.W."/>
            <person name="Sarai C."/>
            <person name="Schaack S."/>
            <person name="Shirato S."/>
            <person name="Slamovits C.H."/>
            <person name="Spencer D.F."/>
            <person name="Suzuki S."/>
            <person name="Worden A.Z."/>
            <person name="Zauner S."/>
            <person name="Barry K."/>
            <person name="Bell C."/>
            <person name="Bharti A.K."/>
            <person name="Crow J.A."/>
            <person name="Grimwood J."/>
            <person name="Kramer R."/>
            <person name="Lindquist E."/>
            <person name="Lucas S."/>
            <person name="Salamov A."/>
            <person name="McFadden G.I."/>
            <person name="Lane C.E."/>
            <person name="Keeling P.J."/>
            <person name="Gray M.W."/>
            <person name="Grigoriev I.V."/>
            <person name="Archibald J.M."/>
        </authorList>
    </citation>
    <scope>NUCLEOTIDE SEQUENCE</scope>
    <source>
        <strain evidence="1 3">CCMP2712</strain>
    </source>
</reference>
<dbReference type="HOGENOM" id="CLU_2270829_0_0_1"/>
<evidence type="ECO:0000313" key="1">
    <source>
        <dbReference type="EMBL" id="EKX35375.1"/>
    </source>
</evidence>
<protein>
    <submittedName>
        <fullName evidence="1 2">Uncharacterized protein</fullName>
    </submittedName>
</protein>
<keyword evidence="3" id="KW-1185">Reference proteome</keyword>
<reference evidence="2" key="3">
    <citation type="submission" date="2015-06" db="UniProtKB">
        <authorList>
            <consortium name="EnsemblProtists"/>
        </authorList>
    </citation>
    <scope>IDENTIFICATION</scope>
</reference>
<reference evidence="3" key="2">
    <citation type="submission" date="2012-11" db="EMBL/GenBank/DDBJ databases">
        <authorList>
            <person name="Kuo A."/>
            <person name="Curtis B.A."/>
            <person name="Tanifuji G."/>
            <person name="Burki F."/>
            <person name="Gruber A."/>
            <person name="Irimia M."/>
            <person name="Maruyama S."/>
            <person name="Arias M.C."/>
            <person name="Ball S.G."/>
            <person name="Gile G.H."/>
            <person name="Hirakawa Y."/>
            <person name="Hopkins J.F."/>
            <person name="Rensing S.A."/>
            <person name="Schmutz J."/>
            <person name="Symeonidi A."/>
            <person name="Elias M."/>
            <person name="Eveleigh R.J."/>
            <person name="Herman E.K."/>
            <person name="Klute M.J."/>
            <person name="Nakayama T."/>
            <person name="Obornik M."/>
            <person name="Reyes-Prieto A."/>
            <person name="Armbrust E.V."/>
            <person name="Aves S.J."/>
            <person name="Beiko R.G."/>
            <person name="Coutinho P."/>
            <person name="Dacks J.B."/>
            <person name="Durnford D.G."/>
            <person name="Fast N.M."/>
            <person name="Green B.R."/>
            <person name="Grisdale C."/>
            <person name="Hempe F."/>
            <person name="Henrissat B."/>
            <person name="Hoppner M.P."/>
            <person name="Ishida K.-I."/>
            <person name="Kim E."/>
            <person name="Koreny L."/>
            <person name="Kroth P.G."/>
            <person name="Liu Y."/>
            <person name="Malik S.-B."/>
            <person name="Maier U.G."/>
            <person name="McRose D."/>
            <person name="Mock T."/>
            <person name="Neilson J.A."/>
            <person name="Onodera N.T."/>
            <person name="Poole A.M."/>
            <person name="Pritham E.J."/>
            <person name="Richards T.A."/>
            <person name="Rocap G."/>
            <person name="Roy S.W."/>
            <person name="Sarai C."/>
            <person name="Schaack S."/>
            <person name="Shirato S."/>
            <person name="Slamovits C.H."/>
            <person name="Spencer D.F."/>
            <person name="Suzuki S."/>
            <person name="Worden A.Z."/>
            <person name="Zauner S."/>
            <person name="Barry K."/>
            <person name="Bell C."/>
            <person name="Bharti A.K."/>
            <person name="Crow J.A."/>
            <person name="Grimwood J."/>
            <person name="Kramer R."/>
            <person name="Lindquist E."/>
            <person name="Lucas S."/>
            <person name="Salamov A."/>
            <person name="McFadden G.I."/>
            <person name="Lane C.E."/>
            <person name="Keeling P.J."/>
            <person name="Gray M.W."/>
            <person name="Grigoriev I.V."/>
            <person name="Archibald J.M."/>
        </authorList>
    </citation>
    <scope>NUCLEOTIDE SEQUENCE</scope>
    <source>
        <strain evidence="3">CCMP2712</strain>
    </source>
</reference>
<dbReference type="KEGG" id="gtt:GUITHDRAFT_118396"/>
<gene>
    <name evidence="1" type="ORF">GUITHDRAFT_118396</name>
</gene>